<dbReference type="OrthoDB" id="2444204at2759"/>
<protein>
    <submittedName>
        <fullName evidence="2">Uncharacterized protein</fullName>
    </submittedName>
</protein>
<feature type="region of interest" description="Disordered" evidence="1">
    <location>
        <begin position="505"/>
        <end position="550"/>
    </location>
</feature>
<name>A0A397JHA1_9GLOM</name>
<dbReference type="AlphaFoldDB" id="A0A397JHA1"/>
<sequence>MDICNATSLKNQSGDLFNDMNTLNTVSNTWTSFSISENVAINTSQMIKLFYTNTYEWSQMNATGVEMVFFFSPDGYIIIFGGCLYSNTGVYVSASPYLDTLDTNKAPFEWSIPSNSEVNSLPSIRRHTELKQIKFLFLKCILTIWVTTFSLPDNKTTTTTSSTTLSTNSRTSLRILNLCTLQMELFSARSKQKADEINDKNKKTLFKLLPNPIVDPKKKNMRGQAEKADQEGRNIKDIASEICDEYVKCKKQNICRKHHVIPTPSIIYKRITLACHVFNTIYRLRLLIEEKSKLVIPKQRFWTERLVDCHFRYKSPQSSCPEITHTVITKLPKHTYDGFVEFSNKVWLDKDFDPSDFAKMLRCIFVLLQLQYRLGIDKFNWETSHHSYDFMPENSEQVKIVKPEAFGDLTSLIEFSMFLILAFRPGHCINKYNKMDYTNEITKLFLQPAQRTLHRELWSSTTGEKCPDFLGITKISYNSIEEFRSSLQKIIISFQSAKPANSNKQNFASIFDNGDDDDDRDDDGDDDGNNDSGCNRDDDGDDGDCDDDDDKQIALLHI</sequence>
<organism evidence="2 3">
    <name type="scientific">Diversispora epigaea</name>
    <dbReference type="NCBI Taxonomy" id="1348612"/>
    <lineage>
        <taxon>Eukaryota</taxon>
        <taxon>Fungi</taxon>
        <taxon>Fungi incertae sedis</taxon>
        <taxon>Mucoromycota</taxon>
        <taxon>Glomeromycotina</taxon>
        <taxon>Glomeromycetes</taxon>
        <taxon>Diversisporales</taxon>
        <taxon>Diversisporaceae</taxon>
        <taxon>Diversispora</taxon>
    </lineage>
</organism>
<evidence type="ECO:0000256" key="1">
    <source>
        <dbReference type="SAM" id="MobiDB-lite"/>
    </source>
</evidence>
<reference evidence="2 3" key="1">
    <citation type="submission" date="2018-08" db="EMBL/GenBank/DDBJ databases">
        <title>Genome and evolution of the arbuscular mycorrhizal fungus Diversispora epigaea (formerly Glomus versiforme) and its bacterial endosymbionts.</title>
        <authorList>
            <person name="Sun X."/>
            <person name="Fei Z."/>
            <person name="Harrison M."/>
        </authorList>
    </citation>
    <scope>NUCLEOTIDE SEQUENCE [LARGE SCALE GENOMIC DNA]</scope>
    <source>
        <strain evidence="2 3">IT104</strain>
    </source>
</reference>
<accession>A0A397JHA1</accession>
<gene>
    <name evidence="2" type="ORF">Glove_79g90</name>
</gene>
<feature type="compositionally biased region" description="Acidic residues" evidence="1">
    <location>
        <begin position="513"/>
        <end position="529"/>
    </location>
</feature>
<dbReference type="Proteomes" id="UP000266861">
    <property type="component" value="Unassembled WGS sequence"/>
</dbReference>
<evidence type="ECO:0000313" key="2">
    <source>
        <dbReference type="EMBL" id="RHZ84534.1"/>
    </source>
</evidence>
<dbReference type="STRING" id="1348612.A0A397JHA1"/>
<proteinExistence type="predicted"/>
<comment type="caution">
    <text evidence="2">The sequence shown here is derived from an EMBL/GenBank/DDBJ whole genome shotgun (WGS) entry which is preliminary data.</text>
</comment>
<keyword evidence="3" id="KW-1185">Reference proteome</keyword>
<evidence type="ECO:0000313" key="3">
    <source>
        <dbReference type="Proteomes" id="UP000266861"/>
    </source>
</evidence>
<dbReference type="EMBL" id="PQFF01000075">
    <property type="protein sequence ID" value="RHZ84534.1"/>
    <property type="molecule type" value="Genomic_DNA"/>
</dbReference>
<feature type="compositionally biased region" description="Acidic residues" evidence="1">
    <location>
        <begin position="538"/>
        <end position="550"/>
    </location>
</feature>